<evidence type="ECO:0000256" key="3">
    <source>
        <dbReference type="ARBA" id="ARBA00022554"/>
    </source>
</evidence>
<dbReference type="GO" id="GO:0005773">
    <property type="term" value="C:vacuole"/>
    <property type="evidence" value="ECO:0007669"/>
    <property type="project" value="UniProtKB-SubCell"/>
</dbReference>
<evidence type="ECO:0000259" key="7">
    <source>
        <dbReference type="Pfam" id="PF03088"/>
    </source>
</evidence>
<dbReference type="PaxDb" id="4081-Solyc07g055740.1.1"/>
<protein>
    <recommendedName>
        <fullName evidence="7">Strictosidine synthase conserved region domain-containing protein</fullName>
    </recommendedName>
</protein>
<comment type="similarity">
    <text evidence="2">Belongs to the strictosidine synthase family.</text>
</comment>
<dbReference type="AlphaFoldDB" id="A0A3Q7HDC5"/>
<organism evidence="8">
    <name type="scientific">Solanum lycopersicum</name>
    <name type="common">Tomato</name>
    <name type="synonym">Lycopersicon esculentum</name>
    <dbReference type="NCBI Taxonomy" id="4081"/>
    <lineage>
        <taxon>Eukaryota</taxon>
        <taxon>Viridiplantae</taxon>
        <taxon>Streptophyta</taxon>
        <taxon>Embryophyta</taxon>
        <taxon>Tracheophyta</taxon>
        <taxon>Spermatophyta</taxon>
        <taxon>Magnoliopsida</taxon>
        <taxon>eudicotyledons</taxon>
        <taxon>Gunneridae</taxon>
        <taxon>Pentapetalae</taxon>
        <taxon>asterids</taxon>
        <taxon>lamiids</taxon>
        <taxon>Solanales</taxon>
        <taxon>Solanaceae</taxon>
        <taxon>Solanoideae</taxon>
        <taxon>Solaneae</taxon>
        <taxon>Solanum</taxon>
        <taxon>Solanum subgen. Lycopersicon</taxon>
    </lineage>
</organism>
<dbReference type="InParanoid" id="A0A3Q7HDC5"/>
<name>A0A3Q7HDC5_SOLLC</name>
<dbReference type="SUPFAM" id="SSF63829">
    <property type="entry name" value="Calcium-dependent phosphotriesterase"/>
    <property type="match status" value="1"/>
</dbReference>
<evidence type="ECO:0000313" key="9">
    <source>
        <dbReference type="Proteomes" id="UP000004994"/>
    </source>
</evidence>
<dbReference type="KEGG" id="sly:543656"/>
<evidence type="ECO:0000256" key="1">
    <source>
        <dbReference type="ARBA" id="ARBA00004116"/>
    </source>
</evidence>
<accession>A0A3Q7HDC5</accession>
<evidence type="ECO:0000256" key="4">
    <source>
        <dbReference type="ARBA" id="ARBA00022729"/>
    </source>
</evidence>
<dbReference type="GO" id="GO:0016787">
    <property type="term" value="F:hydrolase activity"/>
    <property type="evidence" value="ECO:0000318"/>
    <property type="project" value="GO_Central"/>
</dbReference>
<evidence type="ECO:0000256" key="6">
    <source>
        <dbReference type="SAM" id="SignalP"/>
    </source>
</evidence>
<dbReference type="GeneID" id="543656"/>
<dbReference type="STRING" id="4081.A0A3Q7HDC5"/>
<dbReference type="Gene3D" id="2.120.10.30">
    <property type="entry name" value="TolB, C-terminal domain"/>
    <property type="match status" value="1"/>
</dbReference>
<gene>
    <name evidence="8" type="primary">LOC543656</name>
</gene>
<dbReference type="FunFam" id="2.120.10.30:FF:000032">
    <property type="entry name" value="Protein STRICTOSIDINE SYNTHASE-LIKE 13"/>
    <property type="match status" value="1"/>
</dbReference>
<reference evidence="8" key="1">
    <citation type="journal article" date="2012" name="Nature">
        <title>The tomato genome sequence provides insights into fleshy fruit evolution.</title>
        <authorList>
            <consortium name="Tomato Genome Consortium"/>
        </authorList>
    </citation>
    <scope>NUCLEOTIDE SEQUENCE [LARGE SCALE GENOMIC DNA]</scope>
    <source>
        <strain evidence="8">cv. Heinz 1706</strain>
    </source>
</reference>
<dbReference type="Proteomes" id="UP000004994">
    <property type="component" value="Chromosome 7"/>
</dbReference>
<dbReference type="OMA" id="TWANFAV"/>
<evidence type="ECO:0000256" key="5">
    <source>
        <dbReference type="ARBA" id="ARBA00023180"/>
    </source>
</evidence>
<sequence length="351" mass="38906">MNASNILLLIIVVQLVSVNLAFEKTQNVLSKSKIIHLNGSIGPESVAFDPNGEGPYIGVADGRILKLQLGSNNRLFWAEFAVTSSHRRDCTSPFAPKMEHICGRPLGLRFDTKTGELYIADAYLGLQVVGPKGGLATPLVQKFEGKPLVFTNDVDIDDDVIYFTDTSTKYQRWQFLTSFSSGDTTGRLMKYDKSTKKVTVLLGDLAFANGVALSKNKSFVLVTETTNFRILRYWLKGPLVGTHDVFVELPGFPDNIRINPKGDFWVALQAIRSVPSVSDSKFGMFSFNPQQMGDDGELHPTALKLSEDGQVLEVLEDVEGKTLRSISEIEEKDGKLWIGSVVMPFLRVYEM</sequence>
<feature type="signal peptide" evidence="6">
    <location>
        <begin position="1"/>
        <end position="21"/>
    </location>
</feature>
<dbReference type="PANTHER" id="PTHR10426">
    <property type="entry name" value="STRICTOSIDINE SYNTHASE-RELATED"/>
    <property type="match status" value="1"/>
</dbReference>
<dbReference type="Pfam" id="PF20067">
    <property type="entry name" value="SSL_N"/>
    <property type="match status" value="1"/>
</dbReference>
<feature type="chain" id="PRO_5018662952" description="Strictosidine synthase conserved region domain-containing protein" evidence="6">
    <location>
        <begin position="22"/>
        <end position="351"/>
    </location>
</feature>
<dbReference type="OrthoDB" id="5307922at2759"/>
<feature type="domain" description="Strictosidine synthase conserved region" evidence="7">
    <location>
        <begin position="152"/>
        <end position="238"/>
    </location>
</feature>
<evidence type="ECO:0000313" key="8">
    <source>
        <dbReference type="EnsemblPlants" id="Solyc07g055740.1.1.1"/>
    </source>
</evidence>
<dbReference type="SMR" id="A0A3Q7HDC5"/>
<dbReference type="InterPro" id="IPR011042">
    <property type="entry name" value="6-blade_b-propeller_TolB-like"/>
</dbReference>
<keyword evidence="5" id="KW-0325">Glycoprotein</keyword>
<comment type="subcellular location">
    <subcellularLocation>
        <location evidence="1">Vacuole</location>
    </subcellularLocation>
</comment>
<reference evidence="8" key="2">
    <citation type="submission" date="2019-01" db="UniProtKB">
        <authorList>
            <consortium name="EnsemblPlants"/>
        </authorList>
    </citation>
    <scope>IDENTIFICATION</scope>
    <source>
        <strain evidence="8">cv. Heinz 1706</strain>
    </source>
</reference>
<dbReference type="RefSeq" id="NP_001234466.2">
    <property type="nucleotide sequence ID" value="NM_001247537.2"/>
</dbReference>
<keyword evidence="9" id="KW-1185">Reference proteome</keyword>
<evidence type="ECO:0000256" key="2">
    <source>
        <dbReference type="ARBA" id="ARBA00009191"/>
    </source>
</evidence>
<keyword evidence="4 6" id="KW-0732">Signal</keyword>
<dbReference type="Pfam" id="PF03088">
    <property type="entry name" value="Str_synth"/>
    <property type="match status" value="1"/>
</dbReference>
<dbReference type="Gramene" id="Solyc07g055740.1.1">
    <property type="protein sequence ID" value="Solyc07g055740.1.1.1"/>
    <property type="gene ID" value="Solyc07g055740.1"/>
</dbReference>
<dbReference type="EnsemblPlants" id="Solyc07g055740.1.1">
    <property type="protein sequence ID" value="Solyc07g055740.1.1.1"/>
    <property type="gene ID" value="Solyc07g055740.1"/>
</dbReference>
<dbReference type="InterPro" id="IPR018119">
    <property type="entry name" value="Strictosidine_synth_cons-reg"/>
</dbReference>
<proteinExistence type="inferred from homology"/>
<keyword evidence="3" id="KW-0926">Vacuole</keyword>
<dbReference type="PANTHER" id="PTHR10426:SF118">
    <property type="entry name" value="STRICTOSIDINE SYNTHASE CONSERVED REGION DOMAIN-CONTAINING PROTEIN"/>
    <property type="match status" value="1"/>
</dbReference>